<dbReference type="Proteomes" id="UP001597045">
    <property type="component" value="Unassembled WGS sequence"/>
</dbReference>
<proteinExistence type="predicted"/>
<keyword evidence="2" id="KW-1185">Reference proteome</keyword>
<name>A0ABW3MLS9_9PSEU</name>
<sequence length="73" mass="7455">MVGNRPVRRKRAIVFALVGTLVVLGASMPVLNHVLASDVAFAGVADAVAVGFDWFVGCSVGGQAGEDLVEVGD</sequence>
<evidence type="ECO:0000313" key="2">
    <source>
        <dbReference type="Proteomes" id="UP001597045"/>
    </source>
</evidence>
<gene>
    <name evidence="1" type="ORF">ACFQ1S_35115</name>
</gene>
<comment type="caution">
    <text evidence="1">The sequence shown here is derived from an EMBL/GenBank/DDBJ whole genome shotgun (WGS) entry which is preliminary data.</text>
</comment>
<reference evidence="2" key="1">
    <citation type="journal article" date="2019" name="Int. J. Syst. Evol. Microbiol.">
        <title>The Global Catalogue of Microorganisms (GCM) 10K type strain sequencing project: providing services to taxonomists for standard genome sequencing and annotation.</title>
        <authorList>
            <consortium name="The Broad Institute Genomics Platform"/>
            <consortium name="The Broad Institute Genome Sequencing Center for Infectious Disease"/>
            <person name="Wu L."/>
            <person name="Ma J."/>
        </authorList>
    </citation>
    <scope>NUCLEOTIDE SEQUENCE [LARGE SCALE GENOMIC DNA]</scope>
    <source>
        <strain evidence="2">JCM 31486</strain>
    </source>
</reference>
<protein>
    <submittedName>
        <fullName evidence="1">Uncharacterized protein</fullName>
    </submittedName>
</protein>
<evidence type="ECO:0000313" key="1">
    <source>
        <dbReference type="EMBL" id="MFD1050390.1"/>
    </source>
</evidence>
<organism evidence="1 2">
    <name type="scientific">Kibdelosporangium lantanae</name>
    <dbReference type="NCBI Taxonomy" id="1497396"/>
    <lineage>
        <taxon>Bacteria</taxon>
        <taxon>Bacillati</taxon>
        <taxon>Actinomycetota</taxon>
        <taxon>Actinomycetes</taxon>
        <taxon>Pseudonocardiales</taxon>
        <taxon>Pseudonocardiaceae</taxon>
        <taxon>Kibdelosporangium</taxon>
    </lineage>
</organism>
<accession>A0ABW3MLS9</accession>
<dbReference type="EMBL" id="JBHTIS010002804">
    <property type="protein sequence ID" value="MFD1050390.1"/>
    <property type="molecule type" value="Genomic_DNA"/>
</dbReference>
<feature type="non-terminal residue" evidence="1">
    <location>
        <position position="73"/>
    </location>
</feature>